<dbReference type="InterPro" id="IPR018060">
    <property type="entry name" value="HTH_AraC"/>
</dbReference>
<dbReference type="InterPro" id="IPR009057">
    <property type="entry name" value="Homeodomain-like_sf"/>
</dbReference>
<gene>
    <name evidence="5" type="ORF">B0A65_16320</name>
</gene>
<evidence type="ECO:0000256" key="1">
    <source>
        <dbReference type="ARBA" id="ARBA00023015"/>
    </source>
</evidence>
<keyword evidence="3" id="KW-0804">Transcription</keyword>
<sequence length="290" mass="33682">MKATREFANPALKSVLKQRGFKVTWNKVTKTGTSAFGRRHFYLILLSIGNSKIHYDDQTIHLDGVYLFFANSRIPYATEIISEKQTGYSCVFTEEFIKPLERLENLQHSPLFELNSNPAFKLNKEQQKKITGFFNTMITSDKTDYLYKDDLMRTYIELIIHDALQMRPAENFKQSSSASLRIVNHFMDLLERQFPIENLNEPLKLKSAQDFASLLSIHVNYLNRAVKEVTGKSTTTIIAERITAEATTLLRYADWSISEIAYILGFEYANYFSNFFKKMTGNIPKFYRDH</sequence>
<name>A0ABX4BND3_FLAFR</name>
<evidence type="ECO:0000259" key="4">
    <source>
        <dbReference type="PROSITE" id="PS01124"/>
    </source>
</evidence>
<evidence type="ECO:0000256" key="2">
    <source>
        <dbReference type="ARBA" id="ARBA00023125"/>
    </source>
</evidence>
<protein>
    <recommendedName>
        <fullName evidence="4">HTH araC/xylS-type domain-containing protein</fullName>
    </recommendedName>
</protein>
<evidence type="ECO:0000256" key="3">
    <source>
        <dbReference type="ARBA" id="ARBA00023163"/>
    </source>
</evidence>
<dbReference type="SMART" id="SM00342">
    <property type="entry name" value="HTH_ARAC"/>
    <property type="match status" value="1"/>
</dbReference>
<comment type="caution">
    <text evidence="5">The sequence shown here is derived from an EMBL/GenBank/DDBJ whole genome shotgun (WGS) entry which is preliminary data.</text>
</comment>
<organism evidence="5 6">
    <name type="scientific">Flavobacterium frigidimaris</name>
    <dbReference type="NCBI Taxonomy" id="262320"/>
    <lineage>
        <taxon>Bacteria</taxon>
        <taxon>Pseudomonadati</taxon>
        <taxon>Bacteroidota</taxon>
        <taxon>Flavobacteriia</taxon>
        <taxon>Flavobacteriales</taxon>
        <taxon>Flavobacteriaceae</taxon>
        <taxon>Flavobacterium</taxon>
    </lineage>
</organism>
<dbReference type="SUPFAM" id="SSF46689">
    <property type="entry name" value="Homeodomain-like"/>
    <property type="match status" value="1"/>
</dbReference>
<dbReference type="PANTHER" id="PTHR43280:SF32">
    <property type="entry name" value="TRANSCRIPTIONAL REGULATORY PROTEIN"/>
    <property type="match status" value="1"/>
</dbReference>
<dbReference type="PANTHER" id="PTHR43280">
    <property type="entry name" value="ARAC-FAMILY TRANSCRIPTIONAL REGULATOR"/>
    <property type="match status" value="1"/>
</dbReference>
<reference evidence="5 6" key="1">
    <citation type="submission" date="2016-11" db="EMBL/GenBank/DDBJ databases">
        <title>Whole genomes of Flavobacteriaceae.</title>
        <authorList>
            <person name="Stine C."/>
            <person name="Li C."/>
            <person name="Tadesse D."/>
        </authorList>
    </citation>
    <scope>NUCLEOTIDE SEQUENCE [LARGE SCALE GENOMIC DNA]</scope>
    <source>
        <strain evidence="5 6">DSM 15937</strain>
    </source>
</reference>
<proteinExistence type="predicted"/>
<dbReference type="PROSITE" id="PS01124">
    <property type="entry name" value="HTH_ARAC_FAMILY_2"/>
    <property type="match status" value="1"/>
</dbReference>
<keyword evidence="1" id="KW-0805">Transcription regulation</keyword>
<accession>A0ABX4BND3</accession>
<evidence type="ECO:0000313" key="5">
    <source>
        <dbReference type="EMBL" id="OXA77412.1"/>
    </source>
</evidence>
<dbReference type="Proteomes" id="UP000198382">
    <property type="component" value="Unassembled WGS sequence"/>
</dbReference>
<feature type="domain" description="HTH araC/xylS-type" evidence="4">
    <location>
        <begin position="197"/>
        <end position="290"/>
    </location>
</feature>
<keyword evidence="2" id="KW-0238">DNA-binding</keyword>
<dbReference type="Pfam" id="PF12833">
    <property type="entry name" value="HTH_18"/>
    <property type="match status" value="1"/>
</dbReference>
<keyword evidence="6" id="KW-1185">Reference proteome</keyword>
<dbReference type="EMBL" id="MUGV01000028">
    <property type="protein sequence ID" value="OXA77412.1"/>
    <property type="molecule type" value="Genomic_DNA"/>
</dbReference>
<evidence type="ECO:0000313" key="6">
    <source>
        <dbReference type="Proteomes" id="UP000198382"/>
    </source>
</evidence>
<dbReference type="RefSeq" id="WP_074662872.1">
    <property type="nucleotide sequence ID" value="NZ_MUGV01000028.1"/>
</dbReference>
<dbReference type="Gene3D" id="1.10.10.60">
    <property type="entry name" value="Homeodomain-like"/>
    <property type="match status" value="1"/>
</dbReference>